<dbReference type="EMBL" id="CP025084">
    <property type="protein sequence ID" value="AUH06070.1"/>
    <property type="molecule type" value="Genomic_DNA"/>
</dbReference>
<dbReference type="KEGG" id="sera:Ser39006_019230"/>
<dbReference type="Pfam" id="PF01717">
    <property type="entry name" value="Meth_synt_2"/>
    <property type="match status" value="1"/>
</dbReference>
<evidence type="ECO:0000313" key="4">
    <source>
        <dbReference type="Proteomes" id="UP000017700"/>
    </source>
</evidence>
<accession>A0A2I5TNC9</accession>
<dbReference type="CDD" id="cd03311">
    <property type="entry name" value="CIMS_C_terminal_like"/>
    <property type="match status" value="1"/>
</dbReference>
<dbReference type="Gene3D" id="3.20.20.210">
    <property type="match status" value="1"/>
</dbReference>
<evidence type="ECO:0000313" key="3">
    <source>
        <dbReference type="EMBL" id="AUH06070.1"/>
    </source>
</evidence>
<reference evidence="3 4" key="1">
    <citation type="journal article" date="2013" name="Genome Announc.">
        <title>Draft genome sequence of Serratia sp. strain ATCC 39006, a model bacterium for analysis of the biosynthesis and regulation of prodigiosin, a carbapenem, and gas vesicles.</title>
        <authorList>
            <person name="Fineran P.C."/>
            <person name="Iglesias Cans M.C."/>
            <person name="Ramsay J.P."/>
            <person name="Wilf N.M."/>
            <person name="Cossyleon D."/>
            <person name="McNeil M.B."/>
            <person name="Williamson N.R."/>
            <person name="Monson R.E."/>
            <person name="Becher S.A."/>
            <person name="Stanton J.A."/>
            <person name="Brugger K."/>
            <person name="Brown S.D."/>
            <person name="Salmond G.P."/>
        </authorList>
    </citation>
    <scope>NUCLEOTIDE SEQUENCE [LARGE SCALE GENOMIC DNA]</scope>
    <source>
        <strain evidence="3">ATCC 39006</strain>
        <strain evidence="4">ATCC 39006 / SC 11482</strain>
    </source>
</reference>
<dbReference type="SUPFAM" id="SSF51726">
    <property type="entry name" value="UROD/MetE-like"/>
    <property type="match status" value="1"/>
</dbReference>
<dbReference type="STRING" id="104623.Ser39006_01656"/>
<dbReference type="KEGG" id="serq:CWC46_19230"/>
<dbReference type="GO" id="GO:0003871">
    <property type="term" value="F:5-methyltetrahydropteroyltriglutamate-homocysteine S-methyltransferase activity"/>
    <property type="evidence" value="ECO:0007669"/>
    <property type="project" value="InterPro"/>
</dbReference>
<proteinExistence type="predicted"/>
<gene>
    <name evidence="2" type="ORF">CWC46_19230</name>
    <name evidence="3" type="ORF">Ser39006_019230</name>
</gene>
<dbReference type="GO" id="GO:0032259">
    <property type="term" value="P:methylation"/>
    <property type="evidence" value="ECO:0007669"/>
    <property type="project" value="UniProtKB-KW"/>
</dbReference>
<dbReference type="InterPro" id="IPR002629">
    <property type="entry name" value="Met_Synth_C/arc"/>
</dbReference>
<dbReference type="GO" id="GO:0008270">
    <property type="term" value="F:zinc ion binding"/>
    <property type="evidence" value="ECO:0007669"/>
    <property type="project" value="InterPro"/>
</dbReference>
<dbReference type="Proteomes" id="UP000017700">
    <property type="component" value="Chromosome"/>
</dbReference>
<keyword evidence="3" id="KW-0808">Transferase</keyword>
<name>A0A2I5TNC9_SERS3</name>
<evidence type="ECO:0000313" key="2">
    <source>
        <dbReference type="EMBL" id="AUH01747.1"/>
    </source>
</evidence>
<dbReference type="RefSeq" id="WP_021014924.1">
    <property type="nucleotide sequence ID" value="NZ_CP025084.1"/>
</dbReference>
<keyword evidence="4" id="KW-1185">Reference proteome</keyword>
<protein>
    <submittedName>
        <fullName evidence="3">5-methyltetrahydropteroyltriglutamate--homocysteine S-methyltransferase</fullName>
    </submittedName>
</protein>
<feature type="domain" description="Cobalamin-independent methionine synthase MetE C-terminal/archaeal" evidence="1">
    <location>
        <begin position="16"/>
        <end position="366"/>
    </location>
</feature>
<dbReference type="EMBL" id="CP025085">
    <property type="protein sequence ID" value="AUH01747.1"/>
    <property type="molecule type" value="Genomic_DNA"/>
</dbReference>
<reference evidence="2 5" key="3">
    <citation type="submission" date="2017-11" db="EMBL/GenBank/DDBJ databases">
        <title>Complete genome sequence of Serratia sp. ATCC 39006 LacA.</title>
        <authorList>
            <person name="Hampton H.G."/>
            <person name="Jackson S.A."/>
            <person name="Jauregui R."/>
            <person name="Poulter G.T.M."/>
            <person name="Salmond G.P.C."/>
            <person name="Fineran P.C."/>
        </authorList>
    </citation>
    <scope>NUCLEOTIDE SEQUENCE [LARGE SCALE GENOMIC DNA]</scope>
    <source>
        <strain evidence="2 5">ATCC 39006</strain>
    </source>
</reference>
<dbReference type="OrthoDB" id="6430685at2"/>
<reference evidence="3" key="2">
    <citation type="submission" date="2013-09" db="EMBL/GenBank/DDBJ databases">
        <authorList>
            <person name="Wang G."/>
            <person name="Yang Y."/>
            <person name="Su Y."/>
        </authorList>
    </citation>
    <scope>NUCLEOTIDE SEQUENCE</scope>
    <source>
        <strain evidence="3">ATCC 39006</strain>
    </source>
</reference>
<sequence>MSRTVKKNYPPFHADHVGSFLQPSRLKQARAEWEQGRLSRDKLTEIEDEEVLRVVENQKACGLRAITDGELRRSWWHFDFFDHLQGLEGYNDTDGEPFNTVQPRTHHIRVVGKIDFDVSHPFLEHYRFLHKAVGIDGWSLAKQTLPSPTMLMHSCIRENAFYTSLEAYSDDLANTYRKAILAFYDEGCRYLQLDDVFLAYLFDLREREKEQEAGIDLQYLLDICVRTLNLVLEVRPEDMYISMHICRGSAMPSWIYQDGYDAIGYVIASVNVNGLFLEYDDEHSCSLELLRHITHQKVVLGVVTPHKGELEDSAAIKMAVNTASLYVPLQQLALGPLCGFSSTHGEAMLTEEQQWAKLRHIVNIAQEVWTMPD</sequence>
<dbReference type="PANTHER" id="PTHR43844:SF1">
    <property type="entry name" value="METHIONINE SYNTHASE"/>
    <property type="match status" value="1"/>
</dbReference>
<keyword evidence="3" id="KW-0489">Methyltransferase</keyword>
<dbReference type="PANTHER" id="PTHR43844">
    <property type="entry name" value="METHIONINE SYNTHASE"/>
    <property type="match status" value="1"/>
</dbReference>
<dbReference type="Proteomes" id="UP000233778">
    <property type="component" value="Chromosome"/>
</dbReference>
<evidence type="ECO:0000259" key="1">
    <source>
        <dbReference type="Pfam" id="PF01717"/>
    </source>
</evidence>
<reference evidence="3" key="4">
    <citation type="submission" date="2017-11" db="EMBL/GenBank/DDBJ databases">
        <title>Complete genome sequence of Serratia sp. ATCC 39006.</title>
        <authorList>
            <person name="Hampton H.G."/>
            <person name="Jackson S.A."/>
            <person name="Jauregui R."/>
            <person name="Poulter G.T.M."/>
            <person name="Salmond G.P.C."/>
            <person name="Fineran P.C."/>
        </authorList>
    </citation>
    <scope>NUCLEOTIDE SEQUENCE</scope>
    <source>
        <strain evidence="3">ATCC 39006</strain>
    </source>
</reference>
<organism evidence="3 4">
    <name type="scientific">Serratia sp. (strain ATCC 39006)</name>
    <name type="common">Prodigiosinella confusarubida</name>
    <dbReference type="NCBI Taxonomy" id="104623"/>
    <lineage>
        <taxon>Bacteria</taxon>
        <taxon>Pseudomonadati</taxon>
        <taxon>Pseudomonadota</taxon>
        <taxon>Gammaproteobacteria</taxon>
        <taxon>Enterobacterales</taxon>
        <taxon>Pectobacteriaceae</taxon>
        <taxon>Prodigiosinella</taxon>
    </lineage>
</organism>
<dbReference type="NCBIfam" id="NF005085">
    <property type="entry name" value="PRK06520.1"/>
    <property type="match status" value="1"/>
</dbReference>
<evidence type="ECO:0000313" key="5">
    <source>
        <dbReference type="Proteomes" id="UP000233778"/>
    </source>
</evidence>
<dbReference type="InterPro" id="IPR038071">
    <property type="entry name" value="UROD/MetE-like_sf"/>
</dbReference>
<dbReference type="GO" id="GO:0009086">
    <property type="term" value="P:methionine biosynthetic process"/>
    <property type="evidence" value="ECO:0007669"/>
    <property type="project" value="InterPro"/>
</dbReference>
<dbReference type="AlphaFoldDB" id="A0A2I5TNC9"/>